<comment type="caution">
    <text evidence="2">The sequence shown here is derived from an EMBL/GenBank/DDBJ whole genome shotgun (WGS) entry which is preliminary data.</text>
</comment>
<gene>
    <name evidence="2" type="ORF">FHS44_007149</name>
</gene>
<organism evidence="2 3">
    <name type="scientific">Streptosporangium saharense</name>
    <dbReference type="NCBI Taxonomy" id="1706840"/>
    <lineage>
        <taxon>Bacteria</taxon>
        <taxon>Bacillati</taxon>
        <taxon>Actinomycetota</taxon>
        <taxon>Actinomycetes</taxon>
        <taxon>Streptosporangiales</taxon>
        <taxon>Streptosporangiaceae</taxon>
        <taxon>Streptosporangium</taxon>
    </lineage>
</organism>
<keyword evidence="1" id="KW-0732">Signal</keyword>
<dbReference type="AlphaFoldDB" id="A0A7W7QUG6"/>
<feature type="chain" id="PRO_5031265479" description="Spore coat protein U domain-containing protein" evidence="1">
    <location>
        <begin position="29"/>
        <end position="176"/>
    </location>
</feature>
<feature type="signal peptide" evidence="1">
    <location>
        <begin position="1"/>
        <end position="28"/>
    </location>
</feature>
<protein>
    <recommendedName>
        <fullName evidence="4">Spore coat protein U domain-containing protein</fullName>
    </recommendedName>
</protein>
<reference evidence="2 3" key="1">
    <citation type="submission" date="2020-08" db="EMBL/GenBank/DDBJ databases">
        <title>Genomic Encyclopedia of Type Strains, Phase III (KMG-III): the genomes of soil and plant-associated and newly described type strains.</title>
        <authorList>
            <person name="Whitman W."/>
        </authorList>
    </citation>
    <scope>NUCLEOTIDE SEQUENCE [LARGE SCALE GENOMIC DNA]</scope>
    <source>
        <strain evidence="2 3">CECT 8840</strain>
    </source>
</reference>
<name>A0A7W7QUG6_9ACTN</name>
<evidence type="ECO:0000313" key="3">
    <source>
        <dbReference type="Proteomes" id="UP000552644"/>
    </source>
</evidence>
<accession>A0A7W7QUG6</accession>
<evidence type="ECO:0000313" key="2">
    <source>
        <dbReference type="EMBL" id="MBB4920005.1"/>
    </source>
</evidence>
<dbReference type="Proteomes" id="UP000552644">
    <property type="component" value="Unassembled WGS sequence"/>
</dbReference>
<dbReference type="RefSeq" id="WP_184723242.1">
    <property type="nucleotide sequence ID" value="NZ_JACHJP010000011.1"/>
</dbReference>
<dbReference type="EMBL" id="JACHJP010000011">
    <property type="protein sequence ID" value="MBB4920005.1"/>
    <property type="molecule type" value="Genomic_DNA"/>
</dbReference>
<sequence>MTRTVLTRIGLTALLALAAQPLASPATAAETGASAVTVNCRSLPGSGSFSNPLRLGVVRGTVVAVGCPPLSSGAGYVSRYFLFSTTRTAGRGSVAGARFRLSGNLSAVHPRLASGAVTVLRSPQHGFWTGSSPNFTGRYLPITGLNPGTYRLGVEKLRSPLSSLSTPYFDIVIALG</sequence>
<evidence type="ECO:0000256" key="1">
    <source>
        <dbReference type="SAM" id="SignalP"/>
    </source>
</evidence>
<proteinExistence type="predicted"/>
<evidence type="ECO:0008006" key="4">
    <source>
        <dbReference type="Google" id="ProtNLM"/>
    </source>
</evidence>
<keyword evidence="3" id="KW-1185">Reference proteome</keyword>